<dbReference type="RefSeq" id="WP_134116158.1">
    <property type="nucleotide sequence ID" value="NZ_SOEG01000009.1"/>
</dbReference>
<feature type="binding site" evidence="12">
    <location>
        <position position="13"/>
    </location>
    <ligand>
        <name>NADPH</name>
        <dbReference type="ChEBI" id="CHEBI:57783"/>
    </ligand>
</feature>
<keyword evidence="12" id="KW-0460">Magnesium</keyword>
<evidence type="ECO:0000313" key="17">
    <source>
        <dbReference type="Proteomes" id="UP000295832"/>
    </source>
</evidence>
<dbReference type="SUPFAM" id="SSF55347">
    <property type="entry name" value="Glyceraldehyde-3-phosphate dehydrogenase-like, C-terminal domain"/>
    <property type="match status" value="1"/>
</dbReference>
<feature type="binding site" evidence="12">
    <location>
        <position position="218"/>
    </location>
    <ligand>
        <name>1-deoxy-D-xylulose 5-phosphate</name>
        <dbReference type="ChEBI" id="CHEBI:57792"/>
    </ligand>
</feature>
<feature type="binding site" evidence="12">
    <location>
        <position position="173"/>
    </location>
    <ligand>
        <name>1-deoxy-D-xylulose 5-phosphate</name>
        <dbReference type="ChEBI" id="CHEBI:57792"/>
    </ligand>
</feature>
<evidence type="ECO:0000256" key="7">
    <source>
        <dbReference type="ARBA" id="ARBA00023002"/>
    </source>
</evidence>
<evidence type="ECO:0000259" key="13">
    <source>
        <dbReference type="Pfam" id="PF02670"/>
    </source>
</evidence>
<dbReference type="InterPro" id="IPR036169">
    <property type="entry name" value="DXPR_C_sf"/>
</dbReference>
<dbReference type="Pfam" id="PF13288">
    <property type="entry name" value="DXPR_C"/>
    <property type="match status" value="1"/>
</dbReference>
<feature type="domain" description="1-deoxy-D-xylulose 5-phosphate reductoisomerase N-terminal" evidence="13">
    <location>
        <begin position="4"/>
        <end position="129"/>
    </location>
</feature>
<feature type="binding site" evidence="12">
    <location>
        <position position="11"/>
    </location>
    <ligand>
        <name>NADPH</name>
        <dbReference type="ChEBI" id="CHEBI:57783"/>
    </ligand>
</feature>
<keyword evidence="8 12" id="KW-0464">Manganese</keyword>
<keyword evidence="6 12" id="KW-0521">NADP</keyword>
<comment type="cofactor">
    <cofactor evidence="1">
        <name>Co(2+)</name>
        <dbReference type="ChEBI" id="CHEBI:48828"/>
    </cofactor>
</comment>
<dbReference type="PANTHER" id="PTHR30525">
    <property type="entry name" value="1-DEOXY-D-XYLULOSE 5-PHOSPHATE REDUCTOISOMERASE"/>
    <property type="match status" value="1"/>
</dbReference>
<evidence type="ECO:0000256" key="8">
    <source>
        <dbReference type="ARBA" id="ARBA00023211"/>
    </source>
</evidence>
<dbReference type="GO" id="GO:0030145">
    <property type="term" value="F:manganese ion binding"/>
    <property type="evidence" value="ECO:0007669"/>
    <property type="project" value="TreeGrafter"/>
</dbReference>
<reference evidence="16 17" key="1">
    <citation type="submission" date="2019-03" db="EMBL/GenBank/DDBJ databases">
        <title>Subsurface microbial communities from deep shales in Ohio and West Virginia, USA.</title>
        <authorList>
            <person name="Wrighton K."/>
        </authorList>
    </citation>
    <scope>NUCLEOTIDE SEQUENCE [LARGE SCALE GENOMIC DNA]</scope>
    <source>
        <strain evidence="16 17">MSL 6dP</strain>
    </source>
</reference>
<dbReference type="InterPro" id="IPR013644">
    <property type="entry name" value="DXP_reductoisomerase_C"/>
</dbReference>
<comment type="pathway">
    <text evidence="2 12">Isoprenoid biosynthesis; isopentenyl diphosphate biosynthesis via DXP pathway; isopentenyl diphosphate from 1-deoxy-D-xylulose 5-phosphate: step 1/6.</text>
</comment>
<dbReference type="UniPathway" id="UPA00056">
    <property type="reaction ID" value="UER00092"/>
</dbReference>
<organism evidence="16 17">
    <name type="scientific">Orenia marismortui</name>
    <dbReference type="NCBI Taxonomy" id="46469"/>
    <lineage>
        <taxon>Bacteria</taxon>
        <taxon>Bacillati</taxon>
        <taxon>Bacillota</taxon>
        <taxon>Clostridia</taxon>
        <taxon>Halanaerobiales</taxon>
        <taxon>Halobacteroidaceae</taxon>
        <taxon>Orenia</taxon>
    </lineage>
</organism>
<evidence type="ECO:0000256" key="12">
    <source>
        <dbReference type="HAMAP-Rule" id="MF_00183"/>
    </source>
</evidence>
<dbReference type="GO" id="GO:0070402">
    <property type="term" value="F:NADPH binding"/>
    <property type="evidence" value="ECO:0007669"/>
    <property type="project" value="InterPro"/>
</dbReference>
<dbReference type="NCBIfam" id="TIGR00243">
    <property type="entry name" value="Dxr"/>
    <property type="match status" value="1"/>
</dbReference>
<dbReference type="FunFam" id="1.10.1740.10:FF:000004">
    <property type="entry name" value="1-deoxy-D-xylulose 5-phosphate reductoisomerase"/>
    <property type="match status" value="1"/>
</dbReference>
<dbReference type="Gene3D" id="1.10.1740.10">
    <property type="match status" value="1"/>
</dbReference>
<feature type="domain" description="DXP reductoisomerase C-terminal" evidence="15">
    <location>
        <begin position="258"/>
        <end position="374"/>
    </location>
</feature>
<dbReference type="Gene3D" id="3.40.50.720">
    <property type="entry name" value="NAD(P)-binding Rossmann-like Domain"/>
    <property type="match status" value="1"/>
</dbReference>
<feature type="binding site" evidence="12">
    <location>
        <position position="122"/>
    </location>
    <ligand>
        <name>1-deoxy-D-xylulose 5-phosphate</name>
        <dbReference type="ChEBI" id="CHEBI:57792"/>
    </ligand>
</feature>
<dbReference type="InterPro" id="IPR036291">
    <property type="entry name" value="NAD(P)-bd_dom_sf"/>
</dbReference>
<dbReference type="InterPro" id="IPR026877">
    <property type="entry name" value="DXPR_C"/>
</dbReference>
<comment type="cofactor">
    <cofactor evidence="12">
        <name>Mg(2+)</name>
        <dbReference type="ChEBI" id="CHEBI:18420"/>
    </cofactor>
    <cofactor evidence="12">
        <name>Mn(2+)</name>
        <dbReference type="ChEBI" id="CHEBI:29035"/>
    </cofactor>
</comment>
<feature type="binding site" evidence="12">
    <location>
        <position position="209"/>
    </location>
    <ligand>
        <name>1-deoxy-D-xylulose 5-phosphate</name>
        <dbReference type="ChEBI" id="CHEBI:57792"/>
    </ligand>
</feature>
<dbReference type="GO" id="GO:0030604">
    <property type="term" value="F:1-deoxy-D-xylulose-5-phosphate reductoisomerase activity"/>
    <property type="evidence" value="ECO:0007669"/>
    <property type="project" value="UniProtKB-UniRule"/>
</dbReference>
<dbReference type="InterPro" id="IPR013512">
    <property type="entry name" value="DXP_reductoisomerase_N"/>
</dbReference>
<evidence type="ECO:0000256" key="6">
    <source>
        <dbReference type="ARBA" id="ARBA00022857"/>
    </source>
</evidence>
<dbReference type="SUPFAM" id="SSF51735">
    <property type="entry name" value="NAD(P)-binding Rossmann-fold domains"/>
    <property type="match status" value="1"/>
</dbReference>
<evidence type="ECO:0000256" key="11">
    <source>
        <dbReference type="ARBA" id="ARBA00071224"/>
    </source>
</evidence>
<accession>A0A4R8GZB5</accession>
<feature type="binding site" evidence="12">
    <location>
        <position position="214"/>
    </location>
    <ligand>
        <name>1-deoxy-D-xylulose 5-phosphate</name>
        <dbReference type="ChEBI" id="CHEBI:57792"/>
    </ligand>
</feature>
<feature type="binding site" evidence="12">
    <location>
        <position position="147"/>
    </location>
    <ligand>
        <name>Mn(2+)</name>
        <dbReference type="ChEBI" id="CHEBI:29035"/>
    </ligand>
</feature>
<keyword evidence="7 12" id="KW-0560">Oxidoreductase</keyword>
<gene>
    <name evidence="12" type="primary">dxr</name>
    <name evidence="16" type="ORF">C7959_10916</name>
</gene>
<proteinExistence type="inferred from homology"/>
<keyword evidence="17" id="KW-1185">Reference proteome</keyword>
<feature type="domain" description="1-deoxy-D-xylulose 5-phosphate reductoisomerase C-terminal" evidence="14">
    <location>
        <begin position="143"/>
        <end position="226"/>
    </location>
</feature>
<name>A0A4R8GZB5_9FIRM</name>
<dbReference type="HAMAP" id="MF_00183">
    <property type="entry name" value="DXP_reductoisom"/>
    <property type="match status" value="1"/>
</dbReference>
<dbReference type="AlphaFoldDB" id="A0A4R8GZB5"/>
<keyword evidence="9 12" id="KW-0414">Isoprene biosynthesis</keyword>
<keyword evidence="16" id="KW-0413">Isomerase</keyword>
<dbReference type="SUPFAM" id="SSF69055">
    <property type="entry name" value="1-deoxy-D-xylulose-5-phosphate reductoisomerase, C-terminal domain"/>
    <property type="match status" value="1"/>
</dbReference>
<evidence type="ECO:0000256" key="1">
    <source>
        <dbReference type="ARBA" id="ARBA00001941"/>
    </source>
</evidence>
<feature type="binding site" evidence="12">
    <location>
        <position position="218"/>
    </location>
    <ligand>
        <name>Mn(2+)</name>
        <dbReference type="ChEBI" id="CHEBI:29035"/>
    </ligand>
</feature>
<evidence type="ECO:0000256" key="4">
    <source>
        <dbReference type="ARBA" id="ARBA00012366"/>
    </source>
</evidence>
<evidence type="ECO:0000256" key="5">
    <source>
        <dbReference type="ARBA" id="ARBA00022723"/>
    </source>
</evidence>
<evidence type="ECO:0000256" key="2">
    <source>
        <dbReference type="ARBA" id="ARBA00005094"/>
    </source>
</evidence>
<dbReference type="Pfam" id="PF08436">
    <property type="entry name" value="DXP_redisom_C"/>
    <property type="match status" value="1"/>
</dbReference>
<dbReference type="PIRSF" id="PIRSF006205">
    <property type="entry name" value="Dxp_reductismrs"/>
    <property type="match status" value="1"/>
</dbReference>
<comment type="function">
    <text evidence="12">Catalyzes the NADPH-dependent rearrangement and reduction of 1-deoxy-D-xylulose-5-phosphate (DXP) to 2-C-methyl-D-erythritol 4-phosphate (MEP).</text>
</comment>
<comment type="caution">
    <text evidence="16">The sequence shown here is derived from an EMBL/GenBank/DDBJ whole genome shotgun (WGS) entry which is preliminary data.</text>
</comment>
<feature type="binding site" evidence="12">
    <location>
        <position position="10"/>
    </location>
    <ligand>
        <name>NADPH</name>
        <dbReference type="ChEBI" id="CHEBI:57783"/>
    </ligand>
</feature>
<dbReference type="GO" id="GO:0051484">
    <property type="term" value="P:isopentenyl diphosphate biosynthetic process, methylerythritol 4-phosphate pathway involved in terpenoid biosynthetic process"/>
    <property type="evidence" value="ECO:0007669"/>
    <property type="project" value="UniProtKB-ARBA"/>
</dbReference>
<dbReference type="GO" id="GO:0016853">
    <property type="term" value="F:isomerase activity"/>
    <property type="evidence" value="ECO:0007669"/>
    <property type="project" value="UniProtKB-KW"/>
</dbReference>
<feature type="binding site" evidence="12">
    <location>
        <position position="149"/>
    </location>
    <ligand>
        <name>1-deoxy-D-xylulose 5-phosphate</name>
        <dbReference type="ChEBI" id="CHEBI:57792"/>
    </ligand>
</feature>
<feature type="binding site" evidence="12">
    <location>
        <position position="196"/>
    </location>
    <ligand>
        <name>1-deoxy-D-xylulose 5-phosphate</name>
        <dbReference type="ChEBI" id="CHEBI:57792"/>
    </ligand>
</feature>
<feature type="binding site" evidence="12">
    <location>
        <position position="121"/>
    </location>
    <ligand>
        <name>NADPH</name>
        <dbReference type="ChEBI" id="CHEBI:57783"/>
    </ligand>
</feature>
<evidence type="ECO:0000256" key="9">
    <source>
        <dbReference type="ARBA" id="ARBA00023229"/>
    </source>
</evidence>
<feature type="binding site" evidence="12">
    <location>
        <position position="149"/>
    </location>
    <ligand>
        <name>Mn(2+)</name>
        <dbReference type="ChEBI" id="CHEBI:29035"/>
    </ligand>
</feature>
<feature type="binding site" evidence="12">
    <location>
        <position position="215"/>
    </location>
    <ligand>
        <name>1-deoxy-D-xylulose 5-phosphate</name>
        <dbReference type="ChEBI" id="CHEBI:57792"/>
    </ligand>
</feature>
<dbReference type="EC" id="1.1.1.267" evidence="4 12"/>
<feature type="binding site" evidence="12">
    <location>
        <position position="123"/>
    </location>
    <ligand>
        <name>NADPH</name>
        <dbReference type="ChEBI" id="CHEBI:57783"/>
    </ligand>
</feature>
<keyword evidence="5 12" id="KW-0479">Metal-binding</keyword>
<comment type="caution">
    <text evidence="12">Lacks conserved residue(s) required for the propagation of feature annotation.</text>
</comment>
<comment type="similarity">
    <text evidence="3 12">Belongs to the DXR family.</text>
</comment>
<dbReference type="NCBIfam" id="NF009114">
    <property type="entry name" value="PRK12464.1"/>
    <property type="match status" value="1"/>
</dbReference>
<evidence type="ECO:0000259" key="15">
    <source>
        <dbReference type="Pfam" id="PF13288"/>
    </source>
</evidence>
<feature type="binding site" evidence="12">
    <location>
        <position position="148"/>
    </location>
    <ligand>
        <name>1-deoxy-D-xylulose 5-phosphate</name>
        <dbReference type="ChEBI" id="CHEBI:57792"/>
    </ligand>
</feature>
<dbReference type="STRING" id="926561.GCA_000379025_03014"/>
<dbReference type="Pfam" id="PF02670">
    <property type="entry name" value="DXP_reductoisom"/>
    <property type="match status" value="1"/>
</dbReference>
<dbReference type="FunFam" id="3.40.50.720:FF:000045">
    <property type="entry name" value="1-deoxy-D-xylulose 5-phosphate reductoisomerase"/>
    <property type="match status" value="1"/>
</dbReference>
<feature type="binding site" evidence="12">
    <location>
        <position position="202"/>
    </location>
    <ligand>
        <name>NADPH</name>
        <dbReference type="ChEBI" id="CHEBI:57783"/>
    </ligand>
</feature>
<evidence type="ECO:0000259" key="14">
    <source>
        <dbReference type="Pfam" id="PF08436"/>
    </source>
</evidence>
<dbReference type="InterPro" id="IPR003821">
    <property type="entry name" value="DXP_reductoisomerase"/>
</dbReference>
<comment type="catalytic activity">
    <reaction evidence="10">
        <text>2-C-methyl-D-erythritol 4-phosphate + NADP(+) = 1-deoxy-D-xylulose 5-phosphate + NADPH + H(+)</text>
        <dbReference type="Rhea" id="RHEA:13717"/>
        <dbReference type="ChEBI" id="CHEBI:15378"/>
        <dbReference type="ChEBI" id="CHEBI:57783"/>
        <dbReference type="ChEBI" id="CHEBI:57792"/>
        <dbReference type="ChEBI" id="CHEBI:58262"/>
        <dbReference type="ChEBI" id="CHEBI:58349"/>
        <dbReference type="EC" id="1.1.1.267"/>
    </reaction>
    <physiologicalReaction direction="right-to-left" evidence="10">
        <dbReference type="Rhea" id="RHEA:13719"/>
    </physiologicalReaction>
</comment>
<evidence type="ECO:0000256" key="3">
    <source>
        <dbReference type="ARBA" id="ARBA00006825"/>
    </source>
</evidence>
<protein>
    <recommendedName>
        <fullName evidence="11 12">1-deoxy-D-xylulose 5-phosphate reductoisomerase</fullName>
        <shortName evidence="12">DXP reductoisomerase</shortName>
        <ecNumber evidence="4 12">1.1.1.267</ecNumber>
    </recommendedName>
    <alternativeName>
        <fullName evidence="12">1-deoxyxylulose-5-phosphate reductoisomerase</fullName>
    </alternativeName>
    <alternativeName>
        <fullName evidence="12">2-C-methyl-D-erythritol 4-phosphate synthase</fullName>
    </alternativeName>
</protein>
<evidence type="ECO:0000256" key="10">
    <source>
        <dbReference type="ARBA" id="ARBA00048543"/>
    </source>
</evidence>
<dbReference type="PANTHER" id="PTHR30525:SF0">
    <property type="entry name" value="1-DEOXY-D-XYLULOSE 5-PHOSPHATE REDUCTOISOMERASE, CHLOROPLASTIC"/>
    <property type="match status" value="1"/>
</dbReference>
<sequence length="385" mass="42586">MKKITILGSTGSIGKQTLEVIKDLEEIEVLALTANSSVDLLAEQINVFKPKYAVLMNASLINELKYKLNDKKTKILAGLKGLIEVATLDEIDLVVNAVVGAVGVKPTLEAIRAGKDIALANKETLVTAGSIVMREAKENNVKILPVDSEHNAIFQALQGEDENMVKKIILTASGGPFRTFSKNKLTNVTVKEALNHPNWDMGGKITIDSATLMNKGLEVIEAKWLFDLDYDQVDVVVHPQSIIHSLVEYEDHSILAELGLPDMKIPIQYALTYPRRKPNNLESLDLAKIGQLTFEEPKYDLFPCLKYAYQAGEIGGTMPAVLNAANEIAVNKFLKNKIKFVDIPKIIKRVMSAHQVVDNPILEDILEADVWARKQAEKEGEKVCY</sequence>
<dbReference type="EMBL" id="SOEG01000009">
    <property type="protein sequence ID" value="TDX51893.1"/>
    <property type="molecule type" value="Genomic_DNA"/>
</dbReference>
<feature type="binding site" evidence="12">
    <location>
        <position position="12"/>
    </location>
    <ligand>
        <name>NADPH</name>
        <dbReference type="ChEBI" id="CHEBI:57783"/>
    </ligand>
</feature>
<dbReference type="Proteomes" id="UP000295832">
    <property type="component" value="Unassembled WGS sequence"/>
</dbReference>
<evidence type="ECO:0000313" key="16">
    <source>
        <dbReference type="EMBL" id="TDX51893.1"/>
    </source>
</evidence>